<keyword evidence="3" id="KW-1185">Reference proteome</keyword>
<dbReference type="Pfam" id="PF02661">
    <property type="entry name" value="Fic"/>
    <property type="match status" value="1"/>
</dbReference>
<proteinExistence type="predicted"/>
<dbReference type="SUPFAM" id="SSF140931">
    <property type="entry name" value="Fic-like"/>
    <property type="match status" value="1"/>
</dbReference>
<accession>A0ABS7G7F8</accession>
<evidence type="ECO:0000313" key="3">
    <source>
        <dbReference type="Proteomes" id="UP000812961"/>
    </source>
</evidence>
<comment type="caution">
    <text evidence="2">The sequence shown here is derived from an EMBL/GenBank/DDBJ whole genome shotgun (WGS) entry which is preliminary data.</text>
</comment>
<dbReference type="PANTHER" id="PTHR13504">
    <property type="entry name" value="FIDO DOMAIN-CONTAINING PROTEIN DDB_G0283145"/>
    <property type="match status" value="1"/>
</dbReference>
<dbReference type="PROSITE" id="PS51459">
    <property type="entry name" value="FIDO"/>
    <property type="match status" value="1"/>
</dbReference>
<dbReference type="SUPFAM" id="SSF46785">
    <property type="entry name" value="Winged helix' DNA-binding domain"/>
    <property type="match status" value="1"/>
</dbReference>
<name>A0ABS7G7F8_9BACT</name>
<dbReference type="EMBL" id="JAICCF010000001">
    <property type="protein sequence ID" value="MBW8683598.1"/>
    <property type="molecule type" value="Genomic_DNA"/>
</dbReference>
<dbReference type="InterPro" id="IPR003812">
    <property type="entry name" value="Fido"/>
</dbReference>
<dbReference type="Gene3D" id="1.10.3290.10">
    <property type="entry name" value="Fido-like domain"/>
    <property type="match status" value="1"/>
</dbReference>
<gene>
    <name evidence="2" type="ORF">K1Y79_04570</name>
</gene>
<dbReference type="InterPro" id="IPR036390">
    <property type="entry name" value="WH_DNA-bd_sf"/>
</dbReference>
<dbReference type="InterPro" id="IPR036597">
    <property type="entry name" value="Fido-like_dom_sf"/>
</dbReference>
<dbReference type="Proteomes" id="UP000812961">
    <property type="component" value="Unassembled WGS sequence"/>
</dbReference>
<dbReference type="InterPro" id="IPR040198">
    <property type="entry name" value="Fido_containing"/>
</dbReference>
<organism evidence="2 3">
    <name type="scientific">Chitinophaga rhizophila</name>
    <dbReference type="NCBI Taxonomy" id="2866212"/>
    <lineage>
        <taxon>Bacteria</taxon>
        <taxon>Pseudomonadati</taxon>
        <taxon>Bacteroidota</taxon>
        <taxon>Chitinophagia</taxon>
        <taxon>Chitinophagales</taxon>
        <taxon>Chitinophagaceae</taxon>
        <taxon>Chitinophaga</taxon>
    </lineage>
</organism>
<dbReference type="PANTHER" id="PTHR13504:SF38">
    <property type="entry name" value="FIDO DOMAIN-CONTAINING PROTEIN"/>
    <property type="match status" value="1"/>
</dbReference>
<dbReference type="RefSeq" id="WP_220248813.1">
    <property type="nucleotide sequence ID" value="NZ_JAICCF010000001.1"/>
</dbReference>
<sequence length="462" mass="52469">MKNNRATINREKTCIRAALAPFHHGVTLEKLMAVLGMDISVRTLQRRLNELKKENLVTSSGQARATIYHLNEGVVDMVNEDVVKYGQTILLSKEGVEIQDIITQPLSARQPVGYNAEFLSGYQPNINSYLTPEEKARLAEMGRTARRNLPAGTYVREILERLLIDLSWNSSRLEGNSYSLLDTQQLIAMGKMADHKTMEEAQMILNHKEAIEFLAQEAEEIGLNRYTITNLHASLSYDLLPELSASGRLRISAVGISSSVFKPLAIPQQIEEMFTLMLEKAGAIDDPYEQAFFLMVQLPYLQPFDDVNKRVSRLAANIPLNKYNLAPLSFVDVPHDLYIQGILGVYELNRVELLKDVFIWAYERSSLRYAALRQTVREPDPFRVKYRQEISGLITEIVTNGLSPAEAVRLIADRSRKLPAAEQARFIEMVDTDLLSLHEGNFARYKVRPSQFSHWMAVWKTV</sequence>
<reference evidence="2 3" key="1">
    <citation type="submission" date="2021-08" db="EMBL/GenBank/DDBJ databases">
        <title>The genome sequence of Chitinophaga sp. B61.</title>
        <authorList>
            <person name="Zhang X."/>
        </authorList>
    </citation>
    <scope>NUCLEOTIDE SEQUENCE [LARGE SCALE GENOMIC DNA]</scope>
    <source>
        <strain evidence="2 3">B61</strain>
    </source>
</reference>
<protein>
    <submittedName>
        <fullName evidence="2">Fic family protein</fullName>
    </submittedName>
</protein>
<feature type="domain" description="Fido" evidence="1">
    <location>
        <begin position="223"/>
        <end position="363"/>
    </location>
</feature>
<evidence type="ECO:0000313" key="2">
    <source>
        <dbReference type="EMBL" id="MBW8683598.1"/>
    </source>
</evidence>
<evidence type="ECO:0000259" key="1">
    <source>
        <dbReference type="PROSITE" id="PS51459"/>
    </source>
</evidence>